<keyword evidence="7 11" id="KW-0560">Oxidoreductase</keyword>
<dbReference type="PANTHER" id="PTHR31053:SF2">
    <property type="entry name" value="MAGNESIUM-PROTOPORPHYRIN IX MONOMETHYL ESTER [OXIDATIVE] CYCLASE, CHLOROPLASTIC"/>
    <property type="match status" value="1"/>
</dbReference>
<keyword evidence="8 11" id="KW-0408">Iron</keyword>
<dbReference type="NCBIfam" id="NF010172">
    <property type="entry name" value="PRK13654.1"/>
    <property type="match status" value="1"/>
</dbReference>
<dbReference type="InterPro" id="IPR012347">
    <property type="entry name" value="Ferritin-like"/>
</dbReference>
<gene>
    <name evidence="11" type="primary">acsF</name>
    <name evidence="13" type="ORF">MBMO_EBAC000-69B03.22</name>
</gene>
<dbReference type="GO" id="GO:0015979">
    <property type="term" value="P:photosynthesis"/>
    <property type="evidence" value="ECO:0007669"/>
    <property type="project" value="UniProtKB-UniRule"/>
</dbReference>
<evidence type="ECO:0000256" key="5">
    <source>
        <dbReference type="ARBA" id="ARBA00022723"/>
    </source>
</evidence>
<reference evidence="13" key="2">
    <citation type="submission" date="2003-12" db="EMBL/GenBank/DDBJ databases">
        <title>Monterey Bay Coastal Ocean Microbial Observatory environmental clone sequencing.</title>
        <authorList>
            <person name="DeLong E.F."/>
        </authorList>
    </citation>
    <scope>NUCLEOTIDE SEQUENCE</scope>
</reference>
<keyword evidence="11" id="KW-0077">Bacteriochlorophyll biosynthesis</keyword>
<evidence type="ECO:0000256" key="9">
    <source>
        <dbReference type="ARBA" id="ARBA00023171"/>
    </source>
</evidence>
<evidence type="ECO:0000256" key="2">
    <source>
        <dbReference type="ARBA" id="ARBA00005173"/>
    </source>
</evidence>
<dbReference type="Gene3D" id="1.20.1260.10">
    <property type="match status" value="1"/>
</dbReference>
<comment type="catalytic activity">
    <reaction evidence="10 11">
        <text>Mg-protoporphyrin IX 13-monomethyl ester + 3 NADPH + 3 O2 + 2 H(+) = 3,8-divinyl protochlorophyllide a + 3 NADP(+) + 5 H2O</text>
        <dbReference type="Rhea" id="RHEA:33235"/>
        <dbReference type="ChEBI" id="CHEBI:15377"/>
        <dbReference type="ChEBI" id="CHEBI:15378"/>
        <dbReference type="ChEBI" id="CHEBI:15379"/>
        <dbReference type="ChEBI" id="CHEBI:57783"/>
        <dbReference type="ChEBI" id="CHEBI:58349"/>
        <dbReference type="ChEBI" id="CHEBI:58632"/>
        <dbReference type="ChEBI" id="CHEBI:60491"/>
        <dbReference type="EC" id="1.14.13.81"/>
    </reaction>
</comment>
<dbReference type="PANTHER" id="PTHR31053">
    <property type="entry name" value="MAGNESIUM-PROTOPORPHYRIN IX MONOMETHYL ESTER [OXIDATIVE] CYCLASE, CHLOROPLASTIC"/>
    <property type="match status" value="1"/>
</dbReference>
<comment type="pathway">
    <text evidence="11">Porphyrin-containing compound metabolism; bacteriochlorophyll biosynthesis (light-independent).</text>
</comment>
<reference evidence="13" key="1">
    <citation type="submission" date="2003-11" db="EMBL/GenBank/DDBJ databases">
        <authorList>
            <person name="Heidelberg J.F."/>
            <person name="Eisen J.A."/>
            <person name="Nelson W.C."/>
            <person name="DeLong E.F."/>
        </authorList>
    </citation>
    <scope>NUCLEOTIDE SEQUENCE</scope>
</reference>
<dbReference type="SUPFAM" id="SSF47240">
    <property type="entry name" value="Ferritin-like"/>
    <property type="match status" value="1"/>
</dbReference>
<evidence type="ECO:0000256" key="8">
    <source>
        <dbReference type="ARBA" id="ARBA00023004"/>
    </source>
</evidence>
<evidence type="ECO:0000259" key="12">
    <source>
        <dbReference type="Pfam" id="PF02915"/>
    </source>
</evidence>
<comment type="similarity">
    <text evidence="3 11">Belongs to the AcsF family.</text>
</comment>
<name>Q6SFE5_9BACT</name>
<dbReference type="Pfam" id="PF02915">
    <property type="entry name" value="Rubrerythrin"/>
    <property type="match status" value="1"/>
</dbReference>
<dbReference type="InterPro" id="IPR008434">
    <property type="entry name" value="AcsF"/>
</dbReference>
<dbReference type="GO" id="GO:0036070">
    <property type="term" value="P:light-independent bacteriochlorophyll biosynthetic process"/>
    <property type="evidence" value="ECO:0007669"/>
    <property type="project" value="UniProtKB-UniRule"/>
</dbReference>
<keyword evidence="4 11" id="KW-0602">Photosynthesis</keyword>
<evidence type="ECO:0000256" key="1">
    <source>
        <dbReference type="ARBA" id="ARBA00001962"/>
    </source>
</evidence>
<comment type="pathway">
    <text evidence="2">Porphyrin-containing compound metabolism; chlorophyll biosynthesis.</text>
</comment>
<organism evidence="13">
    <name type="scientific">uncultured marine bacterium 581</name>
    <dbReference type="NCBI Taxonomy" id="257401"/>
    <lineage>
        <taxon>Bacteria</taxon>
        <taxon>environmental samples</taxon>
    </lineage>
</organism>
<evidence type="ECO:0000256" key="7">
    <source>
        <dbReference type="ARBA" id="ARBA00023002"/>
    </source>
</evidence>
<keyword evidence="5 11" id="KW-0479">Metal-binding</keyword>
<evidence type="ECO:0000256" key="11">
    <source>
        <dbReference type="HAMAP-Rule" id="MF_01840"/>
    </source>
</evidence>
<dbReference type="EC" id="1.14.13.81" evidence="11"/>
<dbReference type="NCBIfam" id="TIGR02029">
    <property type="entry name" value="AcsF"/>
    <property type="match status" value="1"/>
</dbReference>
<accession>Q6SFE5</accession>
<dbReference type="CDD" id="cd01047">
    <property type="entry name" value="ACSF"/>
    <property type="match status" value="1"/>
</dbReference>
<dbReference type="GO" id="GO:0005506">
    <property type="term" value="F:iron ion binding"/>
    <property type="evidence" value="ECO:0007669"/>
    <property type="project" value="UniProtKB-UniRule"/>
</dbReference>
<dbReference type="InterPro" id="IPR003251">
    <property type="entry name" value="Rr_diiron-bd_dom"/>
</dbReference>
<dbReference type="EMBL" id="AY458648">
    <property type="protein sequence ID" value="AAR38273.1"/>
    <property type="molecule type" value="Genomic_DNA"/>
</dbReference>
<sequence>MATTTAVNESTQQALENRLLAPKFYRTDYKAMNTLDVSPVRREWDVMMANFEEDKNRAHFKQSIDFDPEALDVDMDLKRDFLDFLVSSITSEYSGCVLYQEIEKNVDNPDVSKLMRYMARDESRHAGFINRALKQLGVAVDLSVLKQTKEYHYFRPKFIYYATYLSEKIGYARYITIYRHLQRNPQNQFHPIFNWFERWCNDEYAHGEAFALLMRSDPKLLRGHNKLWIRFFLLAVYSTMYVRDHSRPKLYQAFGMDPTKFDYQVFDITSEISQQVFPMTLNTDDPRFRRGMERLLFLSEKAEGLRAKGGLINKCLRLGVMAQSGLTFARLYCLPTKPNTLPDQVCMTPAW</sequence>
<evidence type="ECO:0000256" key="4">
    <source>
        <dbReference type="ARBA" id="ARBA00022531"/>
    </source>
</evidence>
<evidence type="ECO:0000256" key="6">
    <source>
        <dbReference type="ARBA" id="ARBA00022857"/>
    </source>
</evidence>
<dbReference type="InterPro" id="IPR009078">
    <property type="entry name" value="Ferritin-like_SF"/>
</dbReference>
<proteinExistence type="inferred from homology"/>
<protein>
    <recommendedName>
        <fullName evidence="11">Aerobic magnesium-protoporphyrin IX monomethyl ester [oxidative] cyclase</fullName>
        <shortName evidence="11">Aerobic Mg-protoporphyrin IX monomethyl ester oxidative cyclase</shortName>
        <ecNumber evidence="11">1.14.13.81</ecNumber>
    </recommendedName>
</protein>
<keyword evidence="9 11" id="KW-0149">Chlorophyll biosynthesis</keyword>
<dbReference type="GO" id="GO:0048529">
    <property type="term" value="F:magnesium-protoporphyrin IX monomethyl ester (oxidative) cyclase activity"/>
    <property type="evidence" value="ECO:0007669"/>
    <property type="project" value="UniProtKB-UniRule"/>
</dbReference>
<dbReference type="UniPathway" id="UPA00671"/>
<evidence type="ECO:0000256" key="10">
    <source>
        <dbReference type="ARBA" id="ARBA00049231"/>
    </source>
</evidence>
<evidence type="ECO:0000313" key="13">
    <source>
        <dbReference type="EMBL" id="AAR38273.1"/>
    </source>
</evidence>
<dbReference type="HAMAP" id="MF_01840">
    <property type="entry name" value="AcsF"/>
    <property type="match status" value="1"/>
</dbReference>
<dbReference type="AlphaFoldDB" id="Q6SFE5"/>
<comment type="cofactor">
    <cofactor evidence="1 11">
        <name>Fe cation</name>
        <dbReference type="ChEBI" id="CHEBI:24875"/>
    </cofactor>
</comment>
<keyword evidence="6 11" id="KW-0521">NADP</keyword>
<comment type="function">
    <text evidence="11">Catalyzes the formation of the isocyclic ring in chlorophyll biosynthesis. Mediates the cyclase reaction, which results in the formation of divinylprotochlorophyllide (Pchlide) characteristic of all chlorophylls from magnesium-protoporphyrin IX 13-monomethyl ester (MgPMME).</text>
</comment>
<evidence type="ECO:0000256" key="3">
    <source>
        <dbReference type="ARBA" id="ARBA00006550"/>
    </source>
</evidence>
<feature type="domain" description="Rubrerythrin diiron-binding" evidence="12">
    <location>
        <begin position="83"/>
        <end position="213"/>
    </location>
</feature>
<dbReference type="UniPathway" id="UPA00668"/>